<dbReference type="Pfam" id="PF22486">
    <property type="entry name" value="MATH_2"/>
    <property type="match status" value="1"/>
</dbReference>
<keyword evidence="5" id="KW-1185">Reference proteome</keyword>
<dbReference type="OrthoDB" id="289038at2759"/>
<reference evidence="5" key="1">
    <citation type="submission" date="2016-04" db="EMBL/GenBank/DDBJ databases">
        <title>Cephalotus genome sequencing.</title>
        <authorList>
            <person name="Fukushima K."/>
            <person name="Hasebe M."/>
            <person name="Fang X."/>
        </authorList>
    </citation>
    <scope>NUCLEOTIDE SEQUENCE [LARGE SCALE GENOMIC DNA]</scope>
    <source>
        <strain evidence="5">cv. St1</strain>
    </source>
</reference>
<feature type="coiled-coil region" evidence="2">
    <location>
        <begin position="315"/>
        <end position="349"/>
    </location>
</feature>
<dbReference type="Gene3D" id="2.60.210.10">
    <property type="entry name" value="Apoptosis, Tumor Necrosis Factor Receptor Associated Protein 2, Chain A"/>
    <property type="match status" value="1"/>
</dbReference>
<dbReference type="Proteomes" id="UP000187406">
    <property type="component" value="Unassembled WGS sequence"/>
</dbReference>
<dbReference type="SMART" id="SM00061">
    <property type="entry name" value="MATH"/>
    <property type="match status" value="1"/>
</dbReference>
<dbReference type="InterPro" id="IPR050804">
    <property type="entry name" value="MCC"/>
</dbReference>
<dbReference type="STRING" id="3775.A0A1Q3D131"/>
<evidence type="ECO:0000313" key="5">
    <source>
        <dbReference type="Proteomes" id="UP000187406"/>
    </source>
</evidence>
<dbReference type="AlphaFoldDB" id="A0A1Q3D131"/>
<dbReference type="FunFam" id="2.60.210.10:FF:000005">
    <property type="entry name" value="Ubiquitin carboxyl-terminal hydrolase 13"/>
    <property type="match status" value="1"/>
</dbReference>
<dbReference type="PANTHER" id="PTHR46236:SF35">
    <property type="entry name" value="MATH DOMAIN-CONTAINING PROTEIN"/>
    <property type="match status" value="1"/>
</dbReference>
<feature type="domain" description="MATH" evidence="3">
    <location>
        <begin position="22"/>
        <end position="147"/>
    </location>
</feature>
<gene>
    <name evidence="4" type="ORF">CFOL_v3_29575</name>
</gene>
<dbReference type="InterPro" id="IPR002083">
    <property type="entry name" value="MATH/TRAF_dom"/>
</dbReference>
<dbReference type="SUPFAM" id="SSF49599">
    <property type="entry name" value="TRAF domain-like"/>
    <property type="match status" value="1"/>
</dbReference>
<organism evidence="4 5">
    <name type="scientific">Cephalotus follicularis</name>
    <name type="common">Albany pitcher plant</name>
    <dbReference type="NCBI Taxonomy" id="3775"/>
    <lineage>
        <taxon>Eukaryota</taxon>
        <taxon>Viridiplantae</taxon>
        <taxon>Streptophyta</taxon>
        <taxon>Embryophyta</taxon>
        <taxon>Tracheophyta</taxon>
        <taxon>Spermatophyta</taxon>
        <taxon>Magnoliopsida</taxon>
        <taxon>eudicotyledons</taxon>
        <taxon>Gunneridae</taxon>
        <taxon>Pentapetalae</taxon>
        <taxon>rosids</taxon>
        <taxon>fabids</taxon>
        <taxon>Oxalidales</taxon>
        <taxon>Cephalotaceae</taxon>
        <taxon>Cephalotus</taxon>
    </lineage>
</organism>
<dbReference type="PROSITE" id="PS50144">
    <property type="entry name" value="MATH"/>
    <property type="match status" value="1"/>
</dbReference>
<sequence>MEAAQVEPASSVENQTVEEPPSMKFTWTIDNFTRLNTKKHYSDVFVVGGYKWRILIFPKGNDVDHLSVYLDVADSPTLPHGWSRYAQFSLSIASQIHKKYSIRNDTQHQFNAQENDWGFTSFVPLGDLYDPSRGFLVNDTVIIKANVIVPMANTAAASSQELTGSTTQLNPTPELIGKPIATPATARISSIPEVEDIDAISVDELDVFSLQNLCSGISSSLTPSVLSLQSSFSPSEEEIELALKQIMKGLQTLSDIDELSGITTHQKADILSLAEKFETLSSHVNRVIKAKDDLARKEMLKSTLDQNLRSSVADFTVKKAEIGQVEQEIQELKDKLYVAENKKATLATETKEIYKGSLLKKKELDGLNMELTNYIENIRLRNK</sequence>
<protein>
    <submittedName>
        <fullName evidence="4">MATH domain-containing protein</fullName>
    </submittedName>
</protein>
<evidence type="ECO:0000313" key="4">
    <source>
        <dbReference type="EMBL" id="GAV86142.1"/>
    </source>
</evidence>
<dbReference type="PANTHER" id="PTHR46236">
    <property type="entry name" value="TRAF-LIKE SUPERFAMILY PROTEIN"/>
    <property type="match status" value="1"/>
</dbReference>
<comment type="caution">
    <text evidence="4">The sequence shown here is derived from an EMBL/GenBank/DDBJ whole genome shotgun (WGS) entry which is preliminary data.</text>
</comment>
<dbReference type="EMBL" id="BDDD01003806">
    <property type="protein sequence ID" value="GAV86142.1"/>
    <property type="molecule type" value="Genomic_DNA"/>
</dbReference>
<dbReference type="InterPro" id="IPR008974">
    <property type="entry name" value="TRAF-like"/>
</dbReference>
<proteinExistence type="predicted"/>
<keyword evidence="1 2" id="KW-0175">Coiled coil</keyword>
<dbReference type="FunCoup" id="A0A1Q3D131">
    <property type="interactions" value="386"/>
</dbReference>
<dbReference type="CDD" id="cd00121">
    <property type="entry name" value="MATH"/>
    <property type="match status" value="1"/>
</dbReference>
<evidence type="ECO:0000256" key="2">
    <source>
        <dbReference type="SAM" id="Coils"/>
    </source>
</evidence>
<accession>A0A1Q3D131</accession>
<name>A0A1Q3D131_CEPFO</name>
<evidence type="ECO:0000259" key="3">
    <source>
        <dbReference type="PROSITE" id="PS50144"/>
    </source>
</evidence>
<dbReference type="InParanoid" id="A0A1Q3D131"/>
<evidence type="ECO:0000256" key="1">
    <source>
        <dbReference type="ARBA" id="ARBA00023054"/>
    </source>
</evidence>